<proteinExistence type="predicted"/>
<dbReference type="OrthoDB" id="5411518at2759"/>
<organism evidence="1 2">
    <name type="scientific">Adiantum capillus-veneris</name>
    <name type="common">Maidenhair fern</name>
    <dbReference type="NCBI Taxonomy" id="13818"/>
    <lineage>
        <taxon>Eukaryota</taxon>
        <taxon>Viridiplantae</taxon>
        <taxon>Streptophyta</taxon>
        <taxon>Embryophyta</taxon>
        <taxon>Tracheophyta</taxon>
        <taxon>Polypodiopsida</taxon>
        <taxon>Polypodiidae</taxon>
        <taxon>Polypodiales</taxon>
        <taxon>Pteridineae</taxon>
        <taxon>Pteridaceae</taxon>
        <taxon>Vittarioideae</taxon>
        <taxon>Adiantum</taxon>
    </lineage>
</organism>
<sequence>MVKTLELERSLGEAATTTMSGKDVELKDDIESAIDNNGHAMILPDMSSVLADAPPVEAAGCMEENNKRISVHTQEVKIIKVEGIADVGGADRRECNLMMPRLTCSSSQDEPKHLPSTTNICVSVEAPSVEAAVLEKNQSAKTSHGEKAIAAGPFTSFLKPMMKTMEEKFKKSLGTERRRALHEAAMVEFRGHGPDPSPYWIPCKVLQMLSDLQIYEGSSFNPLFDHLWHEIGSGRGYWAGLLKKLGANVVAVDNFTEKHSLSLYFPDTVHMDGEEFIKQGGAHGRALLFCWPRKDDPLHQFSSANARGHHARQRHA</sequence>
<dbReference type="EMBL" id="JABFUD020000025">
    <property type="protein sequence ID" value="KAI5059423.1"/>
    <property type="molecule type" value="Genomic_DNA"/>
</dbReference>
<reference evidence="1" key="1">
    <citation type="submission" date="2021-01" db="EMBL/GenBank/DDBJ databases">
        <title>Adiantum capillus-veneris genome.</title>
        <authorList>
            <person name="Fang Y."/>
            <person name="Liao Q."/>
        </authorList>
    </citation>
    <scope>NUCLEOTIDE SEQUENCE</scope>
    <source>
        <strain evidence="1">H3</strain>
        <tissue evidence="1">Leaf</tissue>
    </source>
</reference>
<protein>
    <recommendedName>
        <fullName evidence="3">Methyltransferase</fullName>
    </recommendedName>
</protein>
<evidence type="ECO:0000313" key="1">
    <source>
        <dbReference type="EMBL" id="KAI5059423.1"/>
    </source>
</evidence>
<accession>A0A9D4Z2F7</accession>
<keyword evidence="2" id="KW-1185">Reference proteome</keyword>
<name>A0A9D4Z2F7_ADICA</name>
<gene>
    <name evidence="1" type="ORF">GOP47_0025742</name>
</gene>
<comment type="caution">
    <text evidence="1">The sequence shown here is derived from an EMBL/GenBank/DDBJ whole genome shotgun (WGS) entry which is preliminary data.</text>
</comment>
<evidence type="ECO:0008006" key="3">
    <source>
        <dbReference type="Google" id="ProtNLM"/>
    </source>
</evidence>
<dbReference type="AlphaFoldDB" id="A0A9D4Z2F7"/>
<dbReference type="Proteomes" id="UP000886520">
    <property type="component" value="Chromosome 25"/>
</dbReference>
<evidence type="ECO:0000313" key="2">
    <source>
        <dbReference type="Proteomes" id="UP000886520"/>
    </source>
</evidence>